<accession>A0A4Q2DW98</accession>
<reference evidence="3 4" key="1">
    <citation type="submission" date="2019-01" db="EMBL/GenBank/DDBJ databases">
        <title>Draft genome sequence of Psathyrella aberdarensis IHI B618.</title>
        <authorList>
            <person name="Buettner E."/>
            <person name="Kellner H."/>
        </authorList>
    </citation>
    <scope>NUCLEOTIDE SEQUENCE [LARGE SCALE GENOMIC DNA]</scope>
    <source>
        <strain evidence="3 4">IHI B618</strain>
    </source>
</reference>
<dbReference type="PANTHER" id="PTHR48081">
    <property type="entry name" value="AB HYDROLASE SUPERFAMILY PROTEIN C4A8.06C"/>
    <property type="match status" value="1"/>
</dbReference>
<dbReference type="InterPro" id="IPR050300">
    <property type="entry name" value="GDXG_lipolytic_enzyme"/>
</dbReference>
<dbReference type="Pfam" id="PF07859">
    <property type="entry name" value="Abhydrolase_3"/>
    <property type="match status" value="1"/>
</dbReference>
<dbReference type="Gene3D" id="3.40.50.1820">
    <property type="entry name" value="alpha/beta hydrolase"/>
    <property type="match status" value="1"/>
</dbReference>
<dbReference type="STRING" id="2316362.A0A4Q2DW98"/>
<feature type="domain" description="Alpha/beta hydrolase fold-3" evidence="2">
    <location>
        <begin position="26"/>
        <end position="116"/>
    </location>
</feature>
<dbReference type="EMBL" id="SDEE01000026">
    <property type="protein sequence ID" value="RXW24091.1"/>
    <property type="molecule type" value="Genomic_DNA"/>
</dbReference>
<name>A0A4Q2DW98_9AGAR</name>
<evidence type="ECO:0000313" key="4">
    <source>
        <dbReference type="Proteomes" id="UP000290288"/>
    </source>
</evidence>
<keyword evidence="1" id="KW-0378">Hydrolase</keyword>
<proteinExistence type="predicted"/>
<protein>
    <recommendedName>
        <fullName evidence="2">Alpha/beta hydrolase fold-3 domain-containing protein</fullName>
    </recommendedName>
</protein>
<evidence type="ECO:0000313" key="3">
    <source>
        <dbReference type="EMBL" id="RXW24091.1"/>
    </source>
</evidence>
<dbReference type="OrthoDB" id="19653at2759"/>
<dbReference type="Proteomes" id="UP000290288">
    <property type="component" value="Unassembled WGS sequence"/>
</dbReference>
<dbReference type="InterPro" id="IPR029058">
    <property type="entry name" value="AB_hydrolase_fold"/>
</dbReference>
<organism evidence="3 4">
    <name type="scientific">Candolleomyces aberdarensis</name>
    <dbReference type="NCBI Taxonomy" id="2316362"/>
    <lineage>
        <taxon>Eukaryota</taxon>
        <taxon>Fungi</taxon>
        <taxon>Dikarya</taxon>
        <taxon>Basidiomycota</taxon>
        <taxon>Agaricomycotina</taxon>
        <taxon>Agaricomycetes</taxon>
        <taxon>Agaricomycetidae</taxon>
        <taxon>Agaricales</taxon>
        <taxon>Agaricineae</taxon>
        <taxon>Psathyrellaceae</taxon>
        <taxon>Candolleomyces</taxon>
    </lineage>
</organism>
<evidence type="ECO:0000259" key="2">
    <source>
        <dbReference type="Pfam" id="PF07859"/>
    </source>
</evidence>
<gene>
    <name evidence="3" type="ORF">EST38_g1762</name>
</gene>
<dbReference type="SUPFAM" id="SSF53474">
    <property type="entry name" value="alpha/beta-Hydrolases"/>
    <property type="match status" value="1"/>
</dbReference>
<dbReference type="GO" id="GO:0016787">
    <property type="term" value="F:hydrolase activity"/>
    <property type="evidence" value="ECO:0007669"/>
    <property type="project" value="UniProtKB-KW"/>
</dbReference>
<dbReference type="AlphaFoldDB" id="A0A4Q2DW98"/>
<dbReference type="InterPro" id="IPR013094">
    <property type="entry name" value="AB_hydrolase_3"/>
</dbReference>
<sequence>MFTFSAAYSRRGRLTPIPPDRITERGYIFISADYRLLPPITGHEIIEDIKDLWEFVTSPELSITFPDSKRSTGRTLKIDSNAIAVGGSSAGGWCAFMTAIHCKNPAPKAIISMYGLGGQIFTSYYLSPKKEPFVYSFGWLDKKDYEEFVYPYTKGIPPTIARSPPAYAENHPLGPFYPANPRMQLVWLHLQYADWIDYLTGQHEPSLSAILRDTCQLAEPAGTLYNDTIVATKELQEVAKAKIDEKHRNSLFPQFNVSSDWPSVVLVHGVIDPGLPIIDSDHMYSLLKDAGVPAKIYRMEGEEHAFDYSPDAEEKWGQEFDQAIAFIHRATVKKN</sequence>
<keyword evidence="4" id="KW-1185">Reference proteome</keyword>
<evidence type="ECO:0000256" key="1">
    <source>
        <dbReference type="ARBA" id="ARBA00022801"/>
    </source>
</evidence>
<comment type="caution">
    <text evidence="3">The sequence shown here is derived from an EMBL/GenBank/DDBJ whole genome shotgun (WGS) entry which is preliminary data.</text>
</comment>
<dbReference type="PANTHER" id="PTHR48081:SF3">
    <property type="entry name" value="ALPHA_BETA HYDROLASE FOLD-3 DOMAIN-CONTAINING PROTEIN"/>
    <property type="match status" value="1"/>
</dbReference>